<dbReference type="Proteomes" id="UP000034097">
    <property type="component" value="Unassembled WGS sequence"/>
</dbReference>
<dbReference type="InterPro" id="IPR001296">
    <property type="entry name" value="Glyco_trans_1"/>
</dbReference>
<dbReference type="InterPro" id="IPR029044">
    <property type="entry name" value="Nucleotide-diphossugar_trans"/>
</dbReference>
<dbReference type="CDD" id="cd04186">
    <property type="entry name" value="GT_2_like_c"/>
    <property type="match status" value="1"/>
</dbReference>
<proteinExistence type="predicted"/>
<organism evidence="3 4">
    <name type="scientific">Candidatus Collierbacteria bacterium GW2011_GWF1_44_12</name>
    <dbReference type="NCBI Taxonomy" id="1618402"/>
    <lineage>
        <taxon>Bacteria</taxon>
        <taxon>Candidatus Collieribacteriota</taxon>
    </lineage>
</organism>
<dbReference type="Pfam" id="PF00535">
    <property type="entry name" value="Glycos_transf_2"/>
    <property type="match status" value="1"/>
</dbReference>
<dbReference type="AlphaFoldDB" id="A0A0G1JND0"/>
<dbReference type="GO" id="GO:0016757">
    <property type="term" value="F:glycosyltransferase activity"/>
    <property type="evidence" value="ECO:0007669"/>
    <property type="project" value="InterPro"/>
</dbReference>
<dbReference type="PANTHER" id="PTHR43179">
    <property type="entry name" value="RHAMNOSYLTRANSFERASE WBBL"/>
    <property type="match status" value="1"/>
</dbReference>
<evidence type="ECO:0000259" key="1">
    <source>
        <dbReference type="Pfam" id="PF00534"/>
    </source>
</evidence>
<dbReference type="Gene3D" id="3.90.550.10">
    <property type="entry name" value="Spore Coat Polysaccharide Biosynthesis Protein SpsA, Chain A"/>
    <property type="match status" value="1"/>
</dbReference>
<dbReference type="PANTHER" id="PTHR43179:SF7">
    <property type="entry name" value="RHAMNOSYLTRANSFERASE WBBL"/>
    <property type="match status" value="1"/>
</dbReference>
<accession>A0A0G1JND0</accession>
<dbReference type="CDD" id="cd03801">
    <property type="entry name" value="GT4_PimA-like"/>
    <property type="match status" value="1"/>
</dbReference>
<evidence type="ECO:0000313" key="3">
    <source>
        <dbReference type="EMBL" id="KKT36984.1"/>
    </source>
</evidence>
<dbReference type="SUPFAM" id="SSF53756">
    <property type="entry name" value="UDP-Glycosyltransferase/glycogen phosphorylase"/>
    <property type="match status" value="1"/>
</dbReference>
<comment type="caution">
    <text evidence="3">The sequence shown here is derived from an EMBL/GenBank/DDBJ whole genome shotgun (WGS) entry which is preliminary data.</text>
</comment>
<dbReference type="Gene3D" id="3.40.50.2000">
    <property type="entry name" value="Glycogen Phosphorylase B"/>
    <property type="match status" value="2"/>
</dbReference>
<reference evidence="3 4" key="1">
    <citation type="journal article" date="2015" name="Nature">
        <title>rRNA introns, odd ribosomes, and small enigmatic genomes across a large radiation of phyla.</title>
        <authorList>
            <person name="Brown C.T."/>
            <person name="Hug L.A."/>
            <person name="Thomas B.C."/>
            <person name="Sharon I."/>
            <person name="Castelle C.J."/>
            <person name="Singh A."/>
            <person name="Wilkins M.J."/>
            <person name="Williams K.H."/>
            <person name="Banfield J.F."/>
        </authorList>
    </citation>
    <scope>NUCLEOTIDE SEQUENCE [LARGE SCALE GENOMIC DNA]</scope>
</reference>
<dbReference type="Pfam" id="PF00534">
    <property type="entry name" value="Glycos_transf_1"/>
    <property type="match status" value="1"/>
</dbReference>
<feature type="domain" description="Glycosyl transferase family 1" evidence="1">
    <location>
        <begin position="416"/>
        <end position="578"/>
    </location>
</feature>
<dbReference type="SUPFAM" id="SSF53448">
    <property type="entry name" value="Nucleotide-diphospho-sugar transferases"/>
    <property type="match status" value="1"/>
</dbReference>
<evidence type="ECO:0000313" key="4">
    <source>
        <dbReference type="Proteomes" id="UP000034097"/>
    </source>
</evidence>
<dbReference type="EMBL" id="LCHQ01000040">
    <property type="protein sequence ID" value="KKT36984.1"/>
    <property type="molecule type" value="Genomic_DNA"/>
</dbReference>
<gene>
    <name evidence="3" type="ORF">UW26_C0040G0009</name>
</gene>
<evidence type="ECO:0008006" key="5">
    <source>
        <dbReference type="Google" id="ProtNLM"/>
    </source>
</evidence>
<protein>
    <recommendedName>
        <fullName evidence="5">Glycosyl transferase family 2</fullName>
    </recommendedName>
</protein>
<feature type="domain" description="Glycosyltransferase 2-like" evidence="2">
    <location>
        <begin position="10"/>
        <end position="140"/>
    </location>
</feature>
<name>A0A0G1JND0_9BACT</name>
<dbReference type="InterPro" id="IPR001173">
    <property type="entry name" value="Glyco_trans_2-like"/>
</dbReference>
<sequence length="604" mass="68994">MSTEKELITAIIVTYNSSKFIEKCIKSLVEFWPSGYYRKIIVVDNKSGDSTKKVVGKYRNKNIDLLVQHSNLGFSKAVNVGIHASLQSHYFLLINPDTVIRRNALLNMVQETKKRRAGIAGGKTVGFNGQKQGDHFRKINLSVGIFDFTNLRKLYPNDYWHKYFYYEDVPASKNTVDVDGVTGGFMLITGKTVNKIGYLDEKYFMYLEDMDYCLRAKKAGMQVIYVPSATARHFGGGSSNNRSRSNSDAWTRSRSYYFLKYFNIIENFLMQPLFYIDSISDKIDFPLKKLWSLTDLPNFPLKFPILNRLFTDAHKLFGLEKVIAGSDVVHVAETYYGYTHQSIVAKRRGLIKKIVSTVWETIPHNNEGIRGRKQYKQYAYENIDKFLAVTNKAREALIKEGVSDHKIEVLKLGIDIQKFKPKIKRDKGGIHILCVARLVPEKGVMDLLEAFLEIYKTNKKVWLTFIGDGPLKQDLKGYRNVTVRKVPYSKIHNEYQQADIFCLPSRKTKTWEEQYGMSLIEAMATGLPVVTSDAGGIPEVCGSCALYIKPGNVITLKKNLDYLIGNKSIRKSMGKAARLLAEKDYDRMKVAKRLGEIYWSLASR</sequence>
<evidence type="ECO:0000259" key="2">
    <source>
        <dbReference type="Pfam" id="PF00535"/>
    </source>
</evidence>